<name>A0ABN6DSL6_9BACT</name>
<reference evidence="2 3" key="2">
    <citation type="journal article" date="2021" name="Int. J. Syst. Evol. Microbiol.">
        <title>Isolation and Polyphasic Characterization of Desulfuromonas versatilis sp. Nov., an Electrogenic Bacteria Capable of Versatile Metabolism Isolated from a Graphene Oxide-Reducing Enrichment Culture.</title>
        <authorList>
            <person name="Xie L."/>
            <person name="Yoshida N."/>
            <person name="Ishii S."/>
            <person name="Meng L."/>
        </authorList>
    </citation>
    <scope>NUCLEOTIDE SEQUENCE [LARGE SCALE GENOMIC DNA]</scope>
    <source>
        <strain evidence="2 3">NIT-T3</strain>
    </source>
</reference>
<dbReference type="SUPFAM" id="SSF160719">
    <property type="entry name" value="gpW/gp25-like"/>
    <property type="match status" value="1"/>
</dbReference>
<dbReference type="EMBL" id="AP024355">
    <property type="protein sequence ID" value="BCR03021.1"/>
    <property type="molecule type" value="Genomic_DNA"/>
</dbReference>
<dbReference type="NCBIfam" id="TIGR03357">
    <property type="entry name" value="VI_zyme"/>
    <property type="match status" value="1"/>
</dbReference>
<organism evidence="2 3">
    <name type="scientific">Desulfuromonas versatilis</name>
    <dbReference type="NCBI Taxonomy" id="2802975"/>
    <lineage>
        <taxon>Bacteria</taxon>
        <taxon>Pseudomonadati</taxon>
        <taxon>Thermodesulfobacteriota</taxon>
        <taxon>Desulfuromonadia</taxon>
        <taxon>Desulfuromonadales</taxon>
        <taxon>Desulfuromonadaceae</taxon>
        <taxon>Desulfuromonas</taxon>
    </lineage>
</organism>
<feature type="domain" description="IraD/Gp25-like" evidence="1">
    <location>
        <begin position="25"/>
        <end position="106"/>
    </location>
</feature>
<reference evidence="2 3" key="1">
    <citation type="journal article" date="2016" name="C (Basel)">
        <title>Selective Growth of and Electricity Production by Marine Exoelectrogenic Bacteria in Self-Aggregated Hydrogel of Microbially Reduced Graphene Oxide.</title>
        <authorList>
            <person name="Yoshida N."/>
            <person name="Goto Y."/>
            <person name="Miyata Y."/>
        </authorList>
    </citation>
    <scope>NUCLEOTIDE SEQUENCE [LARGE SCALE GENOMIC DNA]</scope>
    <source>
        <strain evidence="2 3">NIT-T3</strain>
    </source>
</reference>
<evidence type="ECO:0000313" key="2">
    <source>
        <dbReference type="EMBL" id="BCR03021.1"/>
    </source>
</evidence>
<gene>
    <name evidence="2" type="ORF">DESUT3_00900</name>
</gene>
<evidence type="ECO:0000259" key="1">
    <source>
        <dbReference type="Pfam" id="PF04965"/>
    </source>
</evidence>
<protein>
    <recommendedName>
        <fullName evidence="1">IraD/Gp25-like domain-containing protein</fullName>
    </recommendedName>
</protein>
<dbReference type="Proteomes" id="UP001319827">
    <property type="component" value="Chromosome"/>
</dbReference>
<dbReference type="InterPro" id="IPR017737">
    <property type="entry name" value="TssE1-like"/>
</dbReference>
<accession>A0ABN6DSL6</accession>
<sequence length="137" mass="14682">MSPALFDILTGRADAADPRGALSLSLQDHLQRLLNARRGSLAHLPGYGMPDVAKLYEALPYSLEPLKAALRQCIEVYEPRLGQLQVRQAVAPGPGVGRLQFEVSGRTACGQLLRYLVCFFSGGNAQVALLSGEAAYA</sequence>
<proteinExistence type="predicted"/>
<dbReference type="Pfam" id="PF04965">
    <property type="entry name" value="GPW_gp25"/>
    <property type="match status" value="1"/>
</dbReference>
<dbReference type="InterPro" id="IPR007048">
    <property type="entry name" value="IraD/Gp25-like"/>
</dbReference>
<evidence type="ECO:0000313" key="3">
    <source>
        <dbReference type="Proteomes" id="UP001319827"/>
    </source>
</evidence>
<keyword evidence="3" id="KW-1185">Reference proteome</keyword>
<dbReference type="Gene3D" id="3.10.450.40">
    <property type="match status" value="1"/>
</dbReference>
<dbReference type="RefSeq" id="WP_221250504.1">
    <property type="nucleotide sequence ID" value="NZ_AP024355.1"/>
</dbReference>